<name>A0A0F9LF64_9ZZZZ</name>
<dbReference type="EMBL" id="LAZR01011224">
    <property type="protein sequence ID" value="KKM62800.1"/>
    <property type="molecule type" value="Genomic_DNA"/>
</dbReference>
<comment type="caution">
    <text evidence="1">The sequence shown here is derived from an EMBL/GenBank/DDBJ whole genome shotgun (WGS) entry which is preliminary data.</text>
</comment>
<dbReference type="AlphaFoldDB" id="A0A0F9LF64"/>
<sequence length="90" mass="10788">MDIVYGHDDIGENFAGSVFYYILYEILIEINKKYDIDIDFVDIVYEGLEIDYLSFSYELKKLFLDDFNLTQKDKDQIIGELSYWEQLSFQ</sequence>
<accession>A0A0F9LF64</accession>
<gene>
    <name evidence="1" type="ORF">LCGC14_1517980</name>
</gene>
<proteinExistence type="predicted"/>
<evidence type="ECO:0000313" key="1">
    <source>
        <dbReference type="EMBL" id="KKM62800.1"/>
    </source>
</evidence>
<organism evidence="1">
    <name type="scientific">marine sediment metagenome</name>
    <dbReference type="NCBI Taxonomy" id="412755"/>
    <lineage>
        <taxon>unclassified sequences</taxon>
        <taxon>metagenomes</taxon>
        <taxon>ecological metagenomes</taxon>
    </lineage>
</organism>
<reference evidence="1" key="1">
    <citation type="journal article" date="2015" name="Nature">
        <title>Complex archaea that bridge the gap between prokaryotes and eukaryotes.</title>
        <authorList>
            <person name="Spang A."/>
            <person name="Saw J.H."/>
            <person name="Jorgensen S.L."/>
            <person name="Zaremba-Niedzwiedzka K."/>
            <person name="Martijn J."/>
            <person name="Lind A.E."/>
            <person name="van Eijk R."/>
            <person name="Schleper C."/>
            <person name="Guy L."/>
            <person name="Ettema T.J."/>
        </authorList>
    </citation>
    <scope>NUCLEOTIDE SEQUENCE</scope>
</reference>
<protein>
    <submittedName>
        <fullName evidence="1">Uncharacterized protein</fullName>
    </submittedName>
</protein>